<dbReference type="Proteomes" id="UP000288716">
    <property type="component" value="Unassembled WGS sequence"/>
</dbReference>
<gene>
    <name evidence="2" type="ORF">B4U80_12608</name>
</gene>
<evidence type="ECO:0000313" key="3">
    <source>
        <dbReference type="Proteomes" id="UP000288716"/>
    </source>
</evidence>
<dbReference type="SUPFAM" id="SSF56436">
    <property type="entry name" value="C-type lectin-like"/>
    <property type="match status" value="1"/>
</dbReference>
<dbReference type="PROSITE" id="PS50041">
    <property type="entry name" value="C_TYPE_LECTIN_2"/>
    <property type="match status" value="1"/>
</dbReference>
<dbReference type="InterPro" id="IPR016186">
    <property type="entry name" value="C-type_lectin-like/link_sf"/>
</dbReference>
<dbReference type="AlphaFoldDB" id="A0A443QW35"/>
<dbReference type="InterPro" id="IPR001304">
    <property type="entry name" value="C-type_lectin-like"/>
</dbReference>
<comment type="caution">
    <text evidence="2">The sequence shown here is derived from an EMBL/GenBank/DDBJ whole genome shotgun (WGS) entry which is preliminary data.</text>
</comment>
<evidence type="ECO:0000313" key="2">
    <source>
        <dbReference type="EMBL" id="RWS07219.1"/>
    </source>
</evidence>
<dbReference type="Gene3D" id="3.10.100.10">
    <property type="entry name" value="Mannose-Binding Protein A, subunit A"/>
    <property type="match status" value="1"/>
</dbReference>
<protein>
    <recommendedName>
        <fullName evidence="1">C-type lectin domain-containing protein</fullName>
    </recommendedName>
</protein>
<dbReference type="OrthoDB" id="7357196at2759"/>
<accession>A0A443QW35</accession>
<sequence>LLGAKLVEIESKDENDFIRRNTNKGYYWISAIKPTPEATEYVTADGKKLPYQPEQLDTSEDTGDFKSCIAYNSGLWVTMNCMERANVICQVTPELGIQGVQAYDSLIERISNVPKKVTLVQRRLELVKKLLLQLMKDQKDTFEELNTNICHLK</sequence>
<dbReference type="CDD" id="cd00037">
    <property type="entry name" value="CLECT"/>
    <property type="match status" value="1"/>
</dbReference>
<reference evidence="2 3" key="1">
    <citation type="journal article" date="2018" name="Gigascience">
        <title>Genomes of trombidid mites reveal novel predicted allergens and laterally-transferred genes associated with secondary metabolism.</title>
        <authorList>
            <person name="Dong X."/>
            <person name="Chaisiri K."/>
            <person name="Xia D."/>
            <person name="Armstrong S.D."/>
            <person name="Fang Y."/>
            <person name="Donnelly M.J."/>
            <person name="Kadowaki T."/>
            <person name="McGarry J.W."/>
            <person name="Darby A.C."/>
            <person name="Makepeace B.L."/>
        </authorList>
    </citation>
    <scope>NUCLEOTIDE SEQUENCE [LARGE SCALE GENOMIC DNA]</scope>
    <source>
        <strain evidence="2">UoL-UT</strain>
    </source>
</reference>
<feature type="domain" description="C-type lectin" evidence="1">
    <location>
        <begin position="1"/>
        <end position="90"/>
    </location>
</feature>
<organism evidence="2 3">
    <name type="scientific">Leptotrombidium deliense</name>
    <dbReference type="NCBI Taxonomy" id="299467"/>
    <lineage>
        <taxon>Eukaryota</taxon>
        <taxon>Metazoa</taxon>
        <taxon>Ecdysozoa</taxon>
        <taxon>Arthropoda</taxon>
        <taxon>Chelicerata</taxon>
        <taxon>Arachnida</taxon>
        <taxon>Acari</taxon>
        <taxon>Acariformes</taxon>
        <taxon>Trombidiformes</taxon>
        <taxon>Prostigmata</taxon>
        <taxon>Anystina</taxon>
        <taxon>Parasitengona</taxon>
        <taxon>Trombiculoidea</taxon>
        <taxon>Trombiculidae</taxon>
        <taxon>Leptotrombidium</taxon>
    </lineage>
</organism>
<name>A0A443QW35_9ACAR</name>
<feature type="non-terminal residue" evidence="2">
    <location>
        <position position="1"/>
    </location>
</feature>
<evidence type="ECO:0000259" key="1">
    <source>
        <dbReference type="PROSITE" id="PS50041"/>
    </source>
</evidence>
<dbReference type="EMBL" id="NCKV01051451">
    <property type="protein sequence ID" value="RWS07219.1"/>
    <property type="molecule type" value="Genomic_DNA"/>
</dbReference>
<proteinExistence type="predicted"/>
<dbReference type="InterPro" id="IPR016187">
    <property type="entry name" value="CTDL_fold"/>
</dbReference>
<dbReference type="Pfam" id="PF00059">
    <property type="entry name" value="Lectin_C"/>
    <property type="match status" value="1"/>
</dbReference>
<keyword evidence="3" id="KW-1185">Reference proteome</keyword>
<dbReference type="VEuPathDB" id="VectorBase:LDEU014156"/>